<evidence type="ECO:0000256" key="5">
    <source>
        <dbReference type="ARBA" id="ARBA00022729"/>
    </source>
</evidence>
<comment type="similarity">
    <text evidence="13">Belongs to the adenylyl cyclase class-4/guanylyl cyclase family.</text>
</comment>
<dbReference type="GO" id="GO:0001653">
    <property type="term" value="F:peptide receptor activity"/>
    <property type="evidence" value="ECO:0007669"/>
    <property type="project" value="TreeGrafter"/>
</dbReference>
<dbReference type="FunFam" id="3.30.70.1230:FF:000019">
    <property type="entry name" value="Guanylate cyclase"/>
    <property type="match status" value="1"/>
</dbReference>
<dbReference type="EC" id="4.6.1.2" evidence="3"/>
<dbReference type="Pfam" id="PF00211">
    <property type="entry name" value="Guanylate_cyc"/>
    <property type="match status" value="1"/>
</dbReference>
<evidence type="ECO:0000256" key="3">
    <source>
        <dbReference type="ARBA" id="ARBA00012202"/>
    </source>
</evidence>
<dbReference type="AlphaFoldDB" id="A0A087TGZ2"/>
<dbReference type="OrthoDB" id="60033at2759"/>
<dbReference type="GO" id="GO:0004383">
    <property type="term" value="F:guanylate cyclase activity"/>
    <property type="evidence" value="ECO:0007669"/>
    <property type="project" value="UniProtKB-EC"/>
</dbReference>
<comment type="catalytic activity">
    <reaction evidence="1">
        <text>GTP = 3',5'-cyclic GMP + diphosphate</text>
        <dbReference type="Rhea" id="RHEA:13665"/>
        <dbReference type="ChEBI" id="CHEBI:33019"/>
        <dbReference type="ChEBI" id="CHEBI:37565"/>
        <dbReference type="ChEBI" id="CHEBI:57746"/>
        <dbReference type="EC" id="4.6.1.2"/>
    </reaction>
</comment>
<feature type="non-terminal residue" evidence="16">
    <location>
        <position position="470"/>
    </location>
</feature>
<dbReference type="GO" id="GO:0004016">
    <property type="term" value="F:adenylate cyclase activity"/>
    <property type="evidence" value="ECO:0007669"/>
    <property type="project" value="TreeGrafter"/>
</dbReference>
<evidence type="ECO:0000256" key="11">
    <source>
        <dbReference type="ARBA" id="ARBA00023239"/>
    </source>
</evidence>
<keyword evidence="7" id="KW-1133">Transmembrane helix</keyword>
<keyword evidence="4" id="KW-0812">Transmembrane</keyword>
<organism evidence="16 17">
    <name type="scientific">Stegodyphus mimosarum</name>
    <name type="common">African social velvet spider</name>
    <dbReference type="NCBI Taxonomy" id="407821"/>
    <lineage>
        <taxon>Eukaryota</taxon>
        <taxon>Metazoa</taxon>
        <taxon>Ecdysozoa</taxon>
        <taxon>Arthropoda</taxon>
        <taxon>Chelicerata</taxon>
        <taxon>Arachnida</taxon>
        <taxon>Araneae</taxon>
        <taxon>Araneomorphae</taxon>
        <taxon>Entelegynae</taxon>
        <taxon>Eresoidea</taxon>
        <taxon>Eresidae</taxon>
        <taxon>Stegodyphus</taxon>
    </lineage>
</organism>
<comment type="subcellular location">
    <subcellularLocation>
        <location evidence="2">Membrane</location>
        <topology evidence="2">Single-pass type I membrane protein</topology>
    </subcellularLocation>
</comment>
<dbReference type="InterPro" id="IPR050401">
    <property type="entry name" value="Cyclic_nucleotide_synthase"/>
</dbReference>
<dbReference type="PROSITE" id="PS00452">
    <property type="entry name" value="GUANYLATE_CYCLASE_1"/>
    <property type="match status" value="1"/>
</dbReference>
<evidence type="ECO:0000256" key="14">
    <source>
        <dbReference type="SAM" id="MobiDB-lite"/>
    </source>
</evidence>
<dbReference type="InterPro" id="IPR029787">
    <property type="entry name" value="Nucleotide_cyclase"/>
</dbReference>
<dbReference type="InterPro" id="IPR018297">
    <property type="entry name" value="A/G_cyclase_CS"/>
</dbReference>
<evidence type="ECO:0000259" key="15">
    <source>
        <dbReference type="PROSITE" id="PS50125"/>
    </source>
</evidence>
<gene>
    <name evidence="16" type="ORF">X975_03612</name>
</gene>
<dbReference type="GO" id="GO:0007168">
    <property type="term" value="P:receptor guanylyl cyclase signaling pathway"/>
    <property type="evidence" value="ECO:0007669"/>
    <property type="project" value="TreeGrafter"/>
</dbReference>
<proteinExistence type="inferred from homology"/>
<dbReference type="GO" id="GO:0035556">
    <property type="term" value="P:intracellular signal transduction"/>
    <property type="evidence" value="ECO:0007669"/>
    <property type="project" value="InterPro"/>
</dbReference>
<evidence type="ECO:0000256" key="8">
    <source>
        <dbReference type="ARBA" id="ARBA00023136"/>
    </source>
</evidence>
<dbReference type="GO" id="GO:0000166">
    <property type="term" value="F:nucleotide binding"/>
    <property type="evidence" value="ECO:0007669"/>
    <property type="project" value="UniProtKB-KW"/>
</dbReference>
<dbReference type="PANTHER" id="PTHR11920:SF501">
    <property type="entry name" value="GUANYLATE CYCLASE 32E"/>
    <property type="match status" value="1"/>
</dbReference>
<evidence type="ECO:0000313" key="17">
    <source>
        <dbReference type="Proteomes" id="UP000054359"/>
    </source>
</evidence>
<evidence type="ECO:0000313" key="16">
    <source>
        <dbReference type="EMBL" id="KFM64381.1"/>
    </source>
</evidence>
<feature type="domain" description="Guanylate cyclase" evidence="15">
    <location>
        <begin position="15"/>
        <end position="145"/>
    </location>
</feature>
<dbReference type="EMBL" id="KK115181">
    <property type="protein sequence ID" value="KFM64381.1"/>
    <property type="molecule type" value="Genomic_DNA"/>
</dbReference>
<dbReference type="CDD" id="cd07302">
    <property type="entry name" value="CHD"/>
    <property type="match status" value="1"/>
</dbReference>
<dbReference type="PROSITE" id="PS50125">
    <property type="entry name" value="GUANYLATE_CYCLASE_2"/>
    <property type="match status" value="1"/>
</dbReference>
<sequence>MRGEPVIPESFDAVTIYFSDIVGFTEMSASSTPMEVVTFLNDLYTVFDDIISHYDVYKVETIGDAYMVVSGLPIRNGDNHAGEIAFMALELLESIRTFKIRHKPNQTLKLRIGVHTGPVCAGVVGLTMPRYCLFGDTVNTASRMESNGEALKIHISPECKAYLDKLGGYYTSERGLVKMKGKGEIRTFWLIGHSKGPKKRCSTASETLPPQPLFNVHREENMKRRSPKLSDAGRRGSLAGRRNSSYVTCADDTPPSPGVPVFLRLSQENPRSPKRLCPGHGDPNKLLRVQDPDSTSWFGGASASSCGELYCMDSAGRTDIDISFIPSKFKKPKLESIGSEDCDQCANSSEHSCHCRSDAVESNNRNGLINIDESLRPLLSTNKDLKVDVVLPKDTEKTSSSFLKPPVLRLPSKKWRSCDEIILPKGSRSSLKEFFTGLLGNKSNDSDSKRANNISMARMAQDTCKEESLV</sequence>
<keyword evidence="17" id="KW-1185">Reference proteome</keyword>
<keyword evidence="6" id="KW-0547">Nucleotide-binding</keyword>
<dbReference type="STRING" id="407821.A0A087TGZ2"/>
<evidence type="ECO:0000256" key="6">
    <source>
        <dbReference type="ARBA" id="ARBA00022741"/>
    </source>
</evidence>
<dbReference type="GO" id="GO:0005886">
    <property type="term" value="C:plasma membrane"/>
    <property type="evidence" value="ECO:0007669"/>
    <property type="project" value="TreeGrafter"/>
</dbReference>
<dbReference type="Proteomes" id="UP000054359">
    <property type="component" value="Unassembled WGS sequence"/>
</dbReference>
<dbReference type="InterPro" id="IPR001054">
    <property type="entry name" value="A/G_cyclase"/>
</dbReference>
<name>A0A087TGZ2_STEMI</name>
<keyword evidence="5" id="KW-0732">Signal</keyword>
<dbReference type="PANTHER" id="PTHR11920">
    <property type="entry name" value="GUANYLYL CYCLASE"/>
    <property type="match status" value="1"/>
</dbReference>
<dbReference type="SMART" id="SM00044">
    <property type="entry name" value="CYCc"/>
    <property type="match status" value="1"/>
</dbReference>
<evidence type="ECO:0000256" key="13">
    <source>
        <dbReference type="RuleBase" id="RU000405"/>
    </source>
</evidence>
<evidence type="ECO:0000256" key="7">
    <source>
        <dbReference type="ARBA" id="ARBA00022989"/>
    </source>
</evidence>
<evidence type="ECO:0000256" key="1">
    <source>
        <dbReference type="ARBA" id="ARBA00001436"/>
    </source>
</evidence>
<keyword evidence="8" id="KW-0472">Membrane</keyword>
<keyword evidence="12" id="KW-0141">cGMP biosynthesis</keyword>
<evidence type="ECO:0000256" key="12">
    <source>
        <dbReference type="ARBA" id="ARBA00023293"/>
    </source>
</evidence>
<dbReference type="Gene3D" id="3.30.70.1230">
    <property type="entry name" value="Nucleotide cyclase"/>
    <property type="match status" value="1"/>
</dbReference>
<keyword evidence="11 13" id="KW-0456">Lyase</keyword>
<evidence type="ECO:0000256" key="4">
    <source>
        <dbReference type="ARBA" id="ARBA00022692"/>
    </source>
</evidence>
<evidence type="ECO:0000256" key="10">
    <source>
        <dbReference type="ARBA" id="ARBA00023180"/>
    </source>
</evidence>
<protein>
    <recommendedName>
        <fullName evidence="3">guanylate cyclase</fullName>
        <ecNumber evidence="3">4.6.1.2</ecNumber>
    </recommendedName>
</protein>
<reference evidence="16 17" key="1">
    <citation type="submission" date="2013-11" db="EMBL/GenBank/DDBJ databases">
        <title>Genome sequencing of Stegodyphus mimosarum.</title>
        <authorList>
            <person name="Bechsgaard J."/>
        </authorList>
    </citation>
    <scope>NUCLEOTIDE SEQUENCE [LARGE SCALE GENOMIC DNA]</scope>
</reference>
<evidence type="ECO:0000256" key="2">
    <source>
        <dbReference type="ARBA" id="ARBA00004479"/>
    </source>
</evidence>
<dbReference type="SUPFAM" id="SSF55073">
    <property type="entry name" value="Nucleotide cyclase"/>
    <property type="match status" value="1"/>
</dbReference>
<evidence type="ECO:0000256" key="9">
    <source>
        <dbReference type="ARBA" id="ARBA00023170"/>
    </source>
</evidence>
<keyword evidence="10" id="KW-0325">Glycoprotein</keyword>
<accession>A0A087TGZ2</accession>
<keyword evidence="9 16" id="KW-0675">Receptor</keyword>
<feature type="region of interest" description="Disordered" evidence="14">
    <location>
        <begin position="221"/>
        <end position="250"/>
    </location>
</feature>